<feature type="domain" description="SnoaL-like" evidence="1">
    <location>
        <begin position="16"/>
        <end position="118"/>
    </location>
</feature>
<reference evidence="2 3" key="2">
    <citation type="submission" date="2020-06" db="EMBL/GenBank/DDBJ databases">
        <title>Ramlibacter rhizophilus sp. nov., isolated from rhizosphere soil of national flower Mugunghwa from South Korea.</title>
        <authorList>
            <person name="Zheng-Fei Y."/>
            <person name="Huan T."/>
        </authorList>
    </citation>
    <scope>NUCLEOTIDE SEQUENCE [LARGE SCALE GENOMIC DNA]</scope>
    <source>
        <strain evidence="2 3">B156</strain>
    </source>
</reference>
<dbReference type="EMBL" id="JABFCS010000001">
    <property type="protein sequence ID" value="NNU44891.1"/>
    <property type="molecule type" value="Genomic_DNA"/>
</dbReference>
<evidence type="ECO:0000259" key="1">
    <source>
        <dbReference type="Pfam" id="PF12680"/>
    </source>
</evidence>
<dbReference type="Pfam" id="PF12680">
    <property type="entry name" value="SnoaL_2"/>
    <property type="match status" value="1"/>
</dbReference>
<dbReference type="InterPro" id="IPR032710">
    <property type="entry name" value="NTF2-like_dom_sf"/>
</dbReference>
<organism evidence="2 3">
    <name type="scientific">Ramlibacter montanisoli</name>
    <dbReference type="NCBI Taxonomy" id="2732512"/>
    <lineage>
        <taxon>Bacteria</taxon>
        <taxon>Pseudomonadati</taxon>
        <taxon>Pseudomonadota</taxon>
        <taxon>Betaproteobacteria</taxon>
        <taxon>Burkholderiales</taxon>
        <taxon>Comamonadaceae</taxon>
        <taxon>Ramlibacter</taxon>
    </lineage>
</organism>
<comment type="caution">
    <text evidence="2">The sequence shown here is derived from an EMBL/GenBank/DDBJ whole genome shotgun (WGS) entry which is preliminary data.</text>
</comment>
<name>A0A849KK74_9BURK</name>
<dbReference type="InterPro" id="IPR037401">
    <property type="entry name" value="SnoaL-like"/>
</dbReference>
<keyword evidence="3" id="KW-1185">Reference proteome</keyword>
<reference evidence="2 3" key="1">
    <citation type="submission" date="2020-05" db="EMBL/GenBank/DDBJ databases">
        <authorList>
            <person name="Khan S.A."/>
            <person name="Jeon C.O."/>
            <person name="Chun B.H."/>
        </authorList>
    </citation>
    <scope>NUCLEOTIDE SEQUENCE [LARGE SCALE GENOMIC DNA]</scope>
    <source>
        <strain evidence="2 3">B156</strain>
    </source>
</reference>
<dbReference type="AlphaFoldDB" id="A0A849KK74"/>
<dbReference type="Gene3D" id="3.10.450.50">
    <property type="match status" value="1"/>
</dbReference>
<accession>A0A849KK74</accession>
<evidence type="ECO:0000313" key="2">
    <source>
        <dbReference type="EMBL" id="NNU44891.1"/>
    </source>
</evidence>
<proteinExistence type="predicted"/>
<dbReference type="SUPFAM" id="SSF54427">
    <property type="entry name" value="NTF2-like"/>
    <property type="match status" value="1"/>
</dbReference>
<sequence>MDRPVNPGAAVDRIVALFEGMTPEHVRALDAYYTIDAWFKDPFNEVRGLPAVQRIYAHMFEALDAPRFTVTARIQQGSEVFLAWDFRFGFRNFRRGQEQLVRGGSHLTLAPDGRIASHRDYWDAAEEVYEKLPVLGNLMRWLKRRAAS</sequence>
<dbReference type="Proteomes" id="UP000552954">
    <property type="component" value="Unassembled WGS sequence"/>
</dbReference>
<gene>
    <name evidence="2" type="ORF">HK415_19585</name>
</gene>
<dbReference type="RefSeq" id="WP_171562168.1">
    <property type="nucleotide sequence ID" value="NZ_JABFCS010000001.1"/>
</dbReference>
<evidence type="ECO:0000313" key="3">
    <source>
        <dbReference type="Proteomes" id="UP000552954"/>
    </source>
</evidence>
<protein>
    <submittedName>
        <fullName evidence="2">Nuclear transport factor 2 family protein</fullName>
    </submittedName>
</protein>